<dbReference type="Pfam" id="PF13529">
    <property type="entry name" value="Peptidase_C39_2"/>
    <property type="match status" value="1"/>
</dbReference>
<dbReference type="InterPro" id="IPR052346">
    <property type="entry name" value="O-mannosyl-transferase_TMTC"/>
</dbReference>
<dbReference type="Proteomes" id="UP000018211">
    <property type="component" value="Unassembled WGS sequence"/>
</dbReference>
<dbReference type="InterPro" id="IPR039564">
    <property type="entry name" value="Peptidase_C39-like"/>
</dbReference>
<dbReference type="Gene3D" id="1.25.40.10">
    <property type="entry name" value="Tetratricopeptide repeat domain"/>
    <property type="match status" value="4"/>
</dbReference>
<keyword evidence="1" id="KW-0677">Repeat</keyword>
<dbReference type="PROSITE" id="PS50005">
    <property type="entry name" value="TPR"/>
    <property type="match status" value="1"/>
</dbReference>
<evidence type="ECO:0000256" key="3">
    <source>
        <dbReference type="PROSITE-ProRule" id="PRU00339"/>
    </source>
</evidence>
<dbReference type="PANTHER" id="PTHR44227:SF3">
    <property type="entry name" value="PROTEIN O-MANNOSYL-TRANSFERASE TMTC4"/>
    <property type="match status" value="1"/>
</dbReference>
<proteinExistence type="predicted"/>
<evidence type="ECO:0000259" key="4">
    <source>
        <dbReference type="Pfam" id="PF13529"/>
    </source>
</evidence>
<comment type="caution">
    <text evidence="5">The sequence shown here is derived from an EMBL/GenBank/DDBJ whole genome shotgun (WGS) entry which is preliminary data.</text>
</comment>
<sequence>MDSEQVVERSEKAVIDRVTTLMEEGLYLDALHMAESQWGNHADWEETEQLELLAKLLRQLGRARAAEYLTLKIWRRNKSDSNAAFRAFFYFFYQKGAVHCHDILAKWRELASKPSEVSDWIAAEAIFYSRLRDFATTHRLLDEASEHSDSQDWLTRIRVRVLEEEGKREEAYQLALTSYEDKKTPAALESLASLTKLHKGKQAAMALMEPLITEFQSVPLWLDYAILCFDNLEMEKCEQALEKVAKYSVQGTKRSDDYLQYLKAEIALHNQDLERAVEHLQNARTPFNKILKENLEKSSDFKPVLKVAVPDIAQKHMTCAPSSLAAIAQFWGKEVNEDEIASLICYGGTPEESQREWLSDNGFAYLEFDLEEQAVMDVLGAGIPLTLVTTQGLSSHLQVVRGYDPNSGLLMLMDPSNTGNRKALLKETIECDAVNGPKCVAIVPEEQESKLALLSLPAANLYPTWRKLEAAYAKEDVTALNRHLRAMASIDDQHRLILLGQRLAAILTRDNQAIYDLNKELLQRFPDVVYLVRSQYQCIYALEGEKPAIDWLAEQYKAYGHGDIFNNLLAATDSKPEYQELRNSLIQQGKASIWGSAEFFWNLGHASWEQLDKEQACQYYFWAVCLDHINSSYIRSYYLAYRQLGRSEEVLEALKADFERSITASVSPAYSLFYAYEMEDRMDQAFDTLKVAAEKHPDDPSLHHMYLEKLLNYGVWDTFNPLFELKSHVLDEIDRQRLLAAKESRLGNNLKAIKLYAKVSENPASSVEDLENYLNILKRTGMVQEADQVLERRLEESPDSAALLWSYSHLHSLEEKRIDALKQLLEKFPNDYDAMCKLAEHYLDQEDYSSAKPLLDKLEGAQPNSANVWVQIARYHSIHSEWTEAQRAACNAYQLNPNHDLVTTSMVRSHIGPKDRLRAFAFMIDVLKKSGDISDAVWNFWSYADGWLPLDQMRSFCEEMLELHSDTWSVWVLRVLQYKSENELDKALALAQQCCDKFSLIPRVFYEKAELHLLKQDKAAAAEAFETALTLAPGWSTVAKAYYDLLEEQGEAKRGLAILEKCKSHNPNDESLYGYIGYCYKEFGRDERAIELIEQALHIDVDYLWAWRALRNWTQNGERFHNLLNAKKVEMSDRPEIFLVESQLVDSYEEKKACLEKALALSPTYIHCHIHYIDLLIEHREDSLALEQIDAPIWQGTPPITIAIKRAEIFARWGDMGQAMKSLSDLLSDNPRFVEAWKLKLDWAKALNSRSEMLESVEALVKLCPHDPEILIQCARGYKELDSGKYEGEILQLFENAYSIAPSNADAAFSLLDFYLQLSWLEKAQHQLTEMERFHESPWLDVRRIEIDLRYDLHESVLARYERLLMCGEDTDWLYAYSLHIAEQKDNHLYRKLMILTKVNLSDDRLDPAAASSWAEKEVQEKFGLDTVKEVLRESEVSDAVWKAISREYLSGVTKQNQYPDDAFWQKYDRLTEQFPDMVDARCLALFLLERRYELVTYMSKADKFDNPNVSAASYYYLATTSAEIKNYDVAKRAVETGLQRSPDNSFDRLCLWRLNFAMRDHQPVYLADLERVNPDRLSEEEKTILRLLKIAAHCYEKTEQGQPLNSSDTKHANYLNIQTGSEQDAKKALIKYVIQLKQLTGVAALYEKFKLGLKIK</sequence>
<dbReference type="InterPro" id="IPR019734">
    <property type="entry name" value="TPR_rpt"/>
</dbReference>
<organism evidence="5 6">
    <name type="scientific">Vibrio nigripulchritudo SOn1</name>
    <dbReference type="NCBI Taxonomy" id="1238450"/>
    <lineage>
        <taxon>Bacteria</taxon>
        <taxon>Pseudomonadati</taxon>
        <taxon>Pseudomonadota</taxon>
        <taxon>Gammaproteobacteria</taxon>
        <taxon>Vibrionales</taxon>
        <taxon>Vibrionaceae</taxon>
        <taxon>Vibrio</taxon>
    </lineage>
</organism>
<dbReference type="RefSeq" id="WP_022612203.1">
    <property type="nucleotide sequence ID" value="NZ_LK391965.1"/>
</dbReference>
<evidence type="ECO:0000313" key="6">
    <source>
        <dbReference type="Proteomes" id="UP000018211"/>
    </source>
</evidence>
<keyword evidence="2 3" id="KW-0802">TPR repeat</keyword>
<reference evidence="5 6" key="1">
    <citation type="journal article" date="2013" name="ISME J.">
        <title>Comparative genomics of pathogenic lineages of Vibrio nigripulchritudo identifies virulence-associated traits.</title>
        <authorList>
            <person name="Goudenege D."/>
            <person name="Labreuche Y."/>
            <person name="Krin E."/>
            <person name="Ansquer D."/>
            <person name="Mangenot S."/>
            <person name="Calteau A."/>
            <person name="Medigue C."/>
            <person name="Mazel D."/>
            <person name="Polz M.F."/>
            <person name="Le Roux F."/>
        </authorList>
    </citation>
    <scope>NUCLEOTIDE SEQUENCE [LARGE SCALE GENOMIC DNA]</scope>
    <source>
        <strain evidence="5 6">SOn1</strain>
    </source>
</reference>
<dbReference type="InterPro" id="IPR011990">
    <property type="entry name" value="TPR-like_helical_dom_sf"/>
</dbReference>
<evidence type="ECO:0000313" key="5">
    <source>
        <dbReference type="EMBL" id="CCO47371.1"/>
    </source>
</evidence>
<dbReference type="EMBL" id="CAOF01000120">
    <property type="protein sequence ID" value="CCO47371.1"/>
    <property type="molecule type" value="Genomic_DNA"/>
</dbReference>
<protein>
    <recommendedName>
        <fullName evidence="4">Peptidase C39-like domain-containing protein</fullName>
    </recommendedName>
</protein>
<dbReference type="PANTHER" id="PTHR44227">
    <property type="match status" value="1"/>
</dbReference>
<name>A0AAV2VRS8_9VIBR</name>
<dbReference type="Gene3D" id="3.90.70.10">
    <property type="entry name" value="Cysteine proteinases"/>
    <property type="match status" value="1"/>
</dbReference>
<evidence type="ECO:0000256" key="2">
    <source>
        <dbReference type="ARBA" id="ARBA00022803"/>
    </source>
</evidence>
<dbReference type="SUPFAM" id="SSF48452">
    <property type="entry name" value="TPR-like"/>
    <property type="match status" value="4"/>
</dbReference>
<dbReference type="SMART" id="SM00028">
    <property type="entry name" value="TPR"/>
    <property type="match status" value="6"/>
</dbReference>
<feature type="domain" description="Peptidase C39-like" evidence="4">
    <location>
        <begin position="309"/>
        <end position="415"/>
    </location>
</feature>
<evidence type="ECO:0000256" key="1">
    <source>
        <dbReference type="ARBA" id="ARBA00022737"/>
    </source>
</evidence>
<accession>A0AAV2VRS8</accession>
<gene>
    <name evidence="5" type="ORF">VIBNISOn1_30062</name>
</gene>
<feature type="repeat" description="TPR" evidence="3">
    <location>
        <begin position="1070"/>
        <end position="1103"/>
    </location>
</feature>
<dbReference type="Pfam" id="PF14559">
    <property type="entry name" value="TPR_19"/>
    <property type="match status" value="1"/>
</dbReference>